<dbReference type="KEGG" id="mro:MROS_1492"/>
<accession>I6ZRN5</accession>
<dbReference type="Proteomes" id="UP000009011">
    <property type="component" value="Chromosome"/>
</dbReference>
<dbReference type="Pfam" id="PF13598">
    <property type="entry name" value="DUF4139"/>
    <property type="match status" value="1"/>
</dbReference>
<evidence type="ECO:0000313" key="5">
    <source>
        <dbReference type="EMBL" id="AFN74729.1"/>
    </source>
</evidence>
<evidence type="ECO:0000313" key="6">
    <source>
        <dbReference type="Proteomes" id="UP000009011"/>
    </source>
</evidence>
<evidence type="ECO:0000256" key="2">
    <source>
        <dbReference type="SAM" id="SignalP"/>
    </source>
</evidence>
<evidence type="ECO:0000259" key="3">
    <source>
        <dbReference type="Pfam" id="PF13598"/>
    </source>
</evidence>
<dbReference type="InterPro" id="IPR025554">
    <property type="entry name" value="DUF4140"/>
</dbReference>
<dbReference type="InterPro" id="IPR011935">
    <property type="entry name" value="CHP02231"/>
</dbReference>
<dbReference type="STRING" id="1191523.MROS_1492"/>
<feature type="coiled-coil region" evidence="1">
    <location>
        <begin position="157"/>
        <end position="191"/>
    </location>
</feature>
<feature type="domain" description="DUF4140" evidence="4">
    <location>
        <begin position="30"/>
        <end position="127"/>
    </location>
</feature>
<feature type="domain" description="DUF4139" evidence="3">
    <location>
        <begin position="211"/>
        <end position="515"/>
    </location>
</feature>
<gene>
    <name evidence="5" type="ordered locus">MROS_1492</name>
</gene>
<keyword evidence="2" id="KW-0732">Signal</keyword>
<dbReference type="EMBL" id="CP003557">
    <property type="protein sequence ID" value="AFN74729.1"/>
    <property type="molecule type" value="Genomic_DNA"/>
</dbReference>
<keyword evidence="1" id="KW-0175">Coiled coil</keyword>
<dbReference type="InterPro" id="IPR037291">
    <property type="entry name" value="DUF4139"/>
</dbReference>
<feature type="signal peptide" evidence="2">
    <location>
        <begin position="1"/>
        <end position="19"/>
    </location>
</feature>
<feature type="coiled-coil region" evidence="1">
    <location>
        <begin position="97"/>
        <end position="124"/>
    </location>
</feature>
<dbReference type="NCBIfam" id="TIGR02231">
    <property type="entry name" value="mucoidy inhibitor MuiA family protein"/>
    <property type="match status" value="1"/>
</dbReference>
<organism evidence="5 6">
    <name type="scientific">Melioribacter roseus (strain DSM 23840 / JCM 17771 / VKM B-2668 / P3M-2)</name>
    <dbReference type="NCBI Taxonomy" id="1191523"/>
    <lineage>
        <taxon>Bacteria</taxon>
        <taxon>Pseudomonadati</taxon>
        <taxon>Ignavibacteriota</taxon>
        <taxon>Ignavibacteria</taxon>
        <taxon>Ignavibacteriales</taxon>
        <taxon>Melioribacteraceae</taxon>
        <taxon>Melioribacter</taxon>
    </lineage>
</organism>
<evidence type="ECO:0000256" key="1">
    <source>
        <dbReference type="SAM" id="Coils"/>
    </source>
</evidence>
<evidence type="ECO:0000259" key="4">
    <source>
        <dbReference type="Pfam" id="PF13600"/>
    </source>
</evidence>
<dbReference type="RefSeq" id="WP_014856163.1">
    <property type="nucleotide sequence ID" value="NC_018178.1"/>
</dbReference>
<keyword evidence="6" id="KW-1185">Reference proteome</keyword>
<dbReference type="Pfam" id="PF13600">
    <property type="entry name" value="DUF4140"/>
    <property type="match status" value="1"/>
</dbReference>
<feature type="chain" id="PRO_5003707395" evidence="2">
    <location>
        <begin position="20"/>
        <end position="523"/>
    </location>
</feature>
<dbReference type="OrthoDB" id="634585at2"/>
<dbReference type="PANTHER" id="PTHR31005:SF8">
    <property type="entry name" value="DUF4139 DOMAIN-CONTAINING PROTEIN"/>
    <property type="match status" value="1"/>
</dbReference>
<protein>
    <submittedName>
        <fullName evidence="5">Mucoidy inhibitor-like protein</fullName>
    </submittedName>
</protein>
<dbReference type="AlphaFoldDB" id="I6ZRN5"/>
<name>I6ZRN5_MELRP</name>
<dbReference type="HOGENOM" id="CLU_010457_3_0_10"/>
<sequence>MKRILFVLLTVFHSVNLFPAQTAKTNLKEVKVYINGAELKHTAAVKLNKGENEIFLEGLAGNFDPASVNIKIDGDVSILSITKEINFLKKNVNGERIKSLEDSLKILEEKLKDNNDGIDILKAEWELIVANKELKESDASRLIDNIKKLGRYYGERLTEIKAAIRKLDAANETIKNNIEKLKKQIEHLKDSRPQHDLKIALLSPSDQSVSIDVSYMTDDAGWRPNYDIRINNLREPPVISYKADIRQRSGIDWRNVKVILSTRNPQRSNIKPELNTWMIDFYDQPVYYGAAPKLKRETAAIASEDVLNNAVLTQSFRQEQNILTTDFVPALSYTIPSDGIPHSVLINDFEAEAYYKYYAVPKHDENAFLVIDLVNWKQFDLLEGEVNIYLENTYAGKSYIETNTASDTLRISAGRDQSVIAKRKLIRDYKEGKFLSKNVVRSFTYELSLNNKKRIPVEITLQDNIPVSKNEDIKVELIESGGASFNPSTGIIEWKVKLEPEETKTARYTFSVQYPGDKIIPGL</sequence>
<proteinExistence type="predicted"/>
<dbReference type="PANTHER" id="PTHR31005">
    <property type="entry name" value="DUF4139 DOMAIN-CONTAINING PROTEIN"/>
    <property type="match status" value="1"/>
</dbReference>
<dbReference type="eggNOG" id="COG5316">
    <property type="taxonomic scope" value="Bacteria"/>
</dbReference>
<reference evidence="5 6" key="1">
    <citation type="journal article" date="2013" name="PLoS ONE">
        <title>Genomic analysis of Melioribacter roseus, facultatively anaerobic organotrophic bacterium representing a novel deep lineage within Bacteriodetes/Chlorobi group.</title>
        <authorList>
            <person name="Kadnikov V.V."/>
            <person name="Mardanov A.V."/>
            <person name="Podosokorskaya O.A."/>
            <person name="Gavrilov S.N."/>
            <person name="Kublanov I.V."/>
            <person name="Beletsky A.V."/>
            <person name="Bonch-Osmolovskaya E.A."/>
            <person name="Ravin N.V."/>
        </authorList>
    </citation>
    <scope>NUCLEOTIDE SEQUENCE [LARGE SCALE GENOMIC DNA]</scope>
    <source>
        <strain evidence="6">JCM 17771 / P3M-2</strain>
    </source>
</reference>